<dbReference type="EMBL" id="JAALFE010000010">
    <property type="protein sequence ID" value="NGQ91453.1"/>
    <property type="molecule type" value="Genomic_DNA"/>
</dbReference>
<gene>
    <name evidence="1" type="ORF">G5V65_11145</name>
</gene>
<reference evidence="1 2" key="1">
    <citation type="submission" date="2020-02" db="EMBL/GenBank/DDBJ databases">
        <title>Rhodobacter translucens sp. nov., a novel bacterium isolated from activated sludge.</title>
        <authorList>
            <person name="Liu J."/>
        </authorList>
    </citation>
    <scope>NUCLEOTIDE SEQUENCE [LARGE SCALE GENOMIC DNA]</scope>
    <source>
        <strain evidence="1 2">HX-7-19</strain>
    </source>
</reference>
<accession>A0A6M1U8C0</accession>
<organism evidence="1 2">
    <name type="scientific">Paragemmobacter kunshanensis</name>
    <dbReference type="NCBI Taxonomy" id="2583234"/>
    <lineage>
        <taxon>Bacteria</taxon>
        <taxon>Pseudomonadati</taxon>
        <taxon>Pseudomonadota</taxon>
        <taxon>Alphaproteobacteria</taxon>
        <taxon>Rhodobacterales</taxon>
        <taxon>Paracoccaceae</taxon>
        <taxon>Paragemmobacter</taxon>
    </lineage>
</organism>
<keyword evidence="2" id="KW-1185">Reference proteome</keyword>
<evidence type="ECO:0000313" key="2">
    <source>
        <dbReference type="Proteomes" id="UP000474758"/>
    </source>
</evidence>
<sequence length="126" mass="13874">MATRLEVIERAFRILGVKAEDEGLTADQYANGGDVLDSLFAELGNEATISWTLDTTPTMSFQPLGMLLAVELAGEYSVPRPTTRGLAWRRLMATIRSDNREDVRDLDDDGAISDEEADAGARSLYY</sequence>
<name>A0A6M1U8C0_9RHOB</name>
<dbReference type="RefSeq" id="WP_165050017.1">
    <property type="nucleotide sequence ID" value="NZ_JAALFE010000010.1"/>
</dbReference>
<dbReference type="InterPro" id="IPR038258">
    <property type="entry name" value="Gp4_sf"/>
</dbReference>
<comment type="caution">
    <text evidence="1">The sequence shown here is derived from an EMBL/GenBank/DDBJ whole genome shotgun (WGS) entry which is preliminary data.</text>
</comment>
<evidence type="ECO:0000313" key="1">
    <source>
        <dbReference type="EMBL" id="NGQ91453.1"/>
    </source>
</evidence>
<proteinExistence type="predicted"/>
<dbReference type="Gene3D" id="1.10.3230.20">
    <property type="entry name" value="P22 tail accessory factor (Gp4)"/>
    <property type="match status" value="1"/>
</dbReference>
<protein>
    <submittedName>
        <fullName evidence="1">Uncharacterized protein</fullName>
    </submittedName>
</protein>
<dbReference type="AlphaFoldDB" id="A0A6M1U8C0"/>
<dbReference type="Proteomes" id="UP000474758">
    <property type="component" value="Unassembled WGS sequence"/>
</dbReference>